<evidence type="ECO:0000313" key="1">
    <source>
        <dbReference type="EMBL" id="KZS12878.1"/>
    </source>
</evidence>
<dbReference type="EMBL" id="LRGB01001348">
    <property type="protein sequence ID" value="KZS12878.1"/>
    <property type="molecule type" value="Genomic_DNA"/>
</dbReference>
<dbReference type="SMART" id="SM00355">
    <property type="entry name" value="ZnF_C2H2"/>
    <property type="match status" value="5"/>
</dbReference>
<dbReference type="OrthoDB" id="203599at2759"/>
<dbReference type="GO" id="GO:0000981">
    <property type="term" value="F:DNA-binding transcription factor activity, RNA polymerase II-specific"/>
    <property type="evidence" value="ECO:0007669"/>
    <property type="project" value="TreeGrafter"/>
</dbReference>
<evidence type="ECO:0000313" key="2">
    <source>
        <dbReference type="Proteomes" id="UP000076858"/>
    </source>
</evidence>
<dbReference type="Gene3D" id="3.30.160.60">
    <property type="entry name" value="Classic Zinc Finger"/>
    <property type="match status" value="2"/>
</dbReference>
<dbReference type="GO" id="GO:0043565">
    <property type="term" value="F:sequence-specific DNA binding"/>
    <property type="evidence" value="ECO:0007669"/>
    <property type="project" value="TreeGrafter"/>
</dbReference>
<dbReference type="SUPFAM" id="SSF57667">
    <property type="entry name" value="beta-beta-alpha zinc fingers"/>
    <property type="match status" value="1"/>
</dbReference>
<gene>
    <name evidence="1" type="ORF">APZ42_022115</name>
</gene>
<dbReference type="STRING" id="35525.A0A0P5HS83"/>
<dbReference type="GO" id="GO:0008270">
    <property type="term" value="F:zinc ion binding"/>
    <property type="evidence" value="ECO:0007669"/>
    <property type="project" value="UniProtKB-KW"/>
</dbReference>
<reference evidence="1 2" key="1">
    <citation type="submission" date="2016-03" db="EMBL/GenBank/DDBJ databases">
        <title>EvidentialGene: Evidence-directed Construction of Genes on Genomes.</title>
        <authorList>
            <person name="Gilbert D.G."/>
            <person name="Choi J.-H."/>
            <person name="Mockaitis K."/>
            <person name="Colbourne J."/>
            <person name="Pfrender M."/>
        </authorList>
    </citation>
    <scope>NUCLEOTIDE SEQUENCE [LARGE SCALE GENOMIC DNA]</scope>
    <source>
        <strain evidence="1 2">Xinb3</strain>
        <tissue evidence="1">Complete organism</tissue>
    </source>
</reference>
<dbReference type="PROSITE" id="PS50157">
    <property type="entry name" value="ZINC_FINGER_C2H2_2"/>
    <property type="match status" value="2"/>
</dbReference>
<protein>
    <submittedName>
        <fullName evidence="1">Putative Serendipity locus protein H-1</fullName>
    </submittedName>
</protein>
<organism evidence="1 2">
    <name type="scientific">Daphnia magna</name>
    <dbReference type="NCBI Taxonomy" id="35525"/>
    <lineage>
        <taxon>Eukaryota</taxon>
        <taxon>Metazoa</taxon>
        <taxon>Ecdysozoa</taxon>
        <taxon>Arthropoda</taxon>
        <taxon>Crustacea</taxon>
        <taxon>Branchiopoda</taxon>
        <taxon>Diplostraca</taxon>
        <taxon>Cladocera</taxon>
        <taxon>Anomopoda</taxon>
        <taxon>Daphniidae</taxon>
        <taxon>Daphnia</taxon>
    </lineage>
</organism>
<name>A0A0P5HS83_9CRUS</name>
<dbReference type="PANTHER" id="PTHR24408:SF58">
    <property type="entry name" value="TRANSCRIPTION FACTOR (TFIIIA), PUTATIVE (AFU_ORTHOLOGUE AFUA_1G05150)-RELATED"/>
    <property type="match status" value="1"/>
</dbReference>
<keyword evidence="2" id="KW-1185">Reference proteome</keyword>
<dbReference type="InterPro" id="IPR013087">
    <property type="entry name" value="Znf_C2H2_type"/>
</dbReference>
<dbReference type="Proteomes" id="UP000076858">
    <property type="component" value="Unassembled WGS sequence"/>
</dbReference>
<dbReference type="PANTHER" id="PTHR24408">
    <property type="entry name" value="ZINC FINGER PROTEIN"/>
    <property type="match status" value="1"/>
</dbReference>
<dbReference type="InterPro" id="IPR036236">
    <property type="entry name" value="Znf_C2H2_sf"/>
</dbReference>
<sequence length="290" mass="33475">MADKTEKITCDECVEEFSTVSAAIQHKFRKHRQSSVKHYCPYCGMQFPIKYCRDKHVLSHENEGGSSGLHSCSECEATFYNDTALQYHSKSIHNRVVKLVKAIETPPPSRKIKCNNAKEPQSVYYCHLCGSEYIMKYNLEVHLERQHKEEERNALPQELIKCKMCDALFFNKRAYENHNLFHKSDDVYIENEQQRQTLVTRVDQDFDIRRVQTQAEKFLPKAETLSRGRKRKAQASKQKSSSVRWKSSTTETVDAGNDSDCLSSASSISDSEDEEDKTTNNPEKNQVICE</sequence>
<comment type="caution">
    <text evidence="1">The sequence shown here is derived from an EMBL/GenBank/DDBJ whole genome shotgun (WGS) entry which is preliminary data.</text>
</comment>
<proteinExistence type="predicted"/>
<dbReference type="AlphaFoldDB" id="A0A0P5HS83"/>
<accession>A0A0P5HS83</accession>
<dbReference type="GO" id="GO:0005634">
    <property type="term" value="C:nucleus"/>
    <property type="evidence" value="ECO:0007669"/>
    <property type="project" value="TreeGrafter"/>
</dbReference>
<dbReference type="PROSITE" id="PS00028">
    <property type="entry name" value="ZINC_FINGER_C2H2_1"/>
    <property type="match status" value="5"/>
</dbReference>